<dbReference type="InterPro" id="IPR002347">
    <property type="entry name" value="SDR_fam"/>
</dbReference>
<name>A0A917MKA7_9HYPH</name>
<reference evidence="3" key="2">
    <citation type="submission" date="2020-09" db="EMBL/GenBank/DDBJ databases">
        <authorList>
            <person name="Sun Q."/>
            <person name="Zhou Y."/>
        </authorList>
    </citation>
    <scope>NUCLEOTIDE SEQUENCE</scope>
    <source>
        <strain evidence="3">CGMCC 1.12214</strain>
    </source>
</reference>
<dbReference type="InterPro" id="IPR050259">
    <property type="entry name" value="SDR"/>
</dbReference>
<dbReference type="SUPFAM" id="SSF51735">
    <property type="entry name" value="NAD(P)-binding Rossmann-fold domains"/>
    <property type="match status" value="1"/>
</dbReference>
<dbReference type="GO" id="GO:0032787">
    <property type="term" value="P:monocarboxylic acid metabolic process"/>
    <property type="evidence" value="ECO:0007669"/>
    <property type="project" value="UniProtKB-ARBA"/>
</dbReference>
<dbReference type="Pfam" id="PF13561">
    <property type="entry name" value="adh_short_C2"/>
    <property type="match status" value="1"/>
</dbReference>
<organism evidence="3 4">
    <name type="scientific">Alsobacter metallidurans</name>
    <dbReference type="NCBI Taxonomy" id="340221"/>
    <lineage>
        <taxon>Bacteria</taxon>
        <taxon>Pseudomonadati</taxon>
        <taxon>Pseudomonadota</taxon>
        <taxon>Alphaproteobacteria</taxon>
        <taxon>Hyphomicrobiales</taxon>
        <taxon>Alsobacteraceae</taxon>
        <taxon>Alsobacter</taxon>
    </lineage>
</organism>
<dbReference type="SMART" id="SM00822">
    <property type="entry name" value="PKS_KR"/>
    <property type="match status" value="1"/>
</dbReference>
<gene>
    <name evidence="3" type="ORF">GCM10007036_27970</name>
</gene>
<feature type="domain" description="Ketoreductase" evidence="2">
    <location>
        <begin position="7"/>
        <end position="181"/>
    </location>
</feature>
<accession>A0A917MKA7</accession>
<protein>
    <submittedName>
        <fullName evidence="3">3-hydroxyacyl-CoA dehydrogenase</fullName>
    </submittedName>
</protein>
<dbReference type="PROSITE" id="PS00061">
    <property type="entry name" value="ADH_SHORT"/>
    <property type="match status" value="1"/>
</dbReference>
<dbReference type="FunFam" id="3.40.50.720:FF:000084">
    <property type="entry name" value="Short-chain dehydrogenase reductase"/>
    <property type="match status" value="1"/>
</dbReference>
<dbReference type="PRINTS" id="PR00080">
    <property type="entry name" value="SDRFAMILY"/>
</dbReference>
<dbReference type="PRINTS" id="PR00081">
    <property type="entry name" value="GDHRDH"/>
</dbReference>
<comment type="caution">
    <text evidence="3">The sequence shown here is derived from an EMBL/GenBank/DDBJ whole genome shotgun (WGS) entry which is preliminary data.</text>
</comment>
<dbReference type="InterPro" id="IPR057326">
    <property type="entry name" value="KR_dom"/>
</dbReference>
<dbReference type="RefSeq" id="WP_188518362.1">
    <property type="nucleotide sequence ID" value="NZ_BMES01000002.1"/>
</dbReference>
<sequence>MADCSGRRAIVTGGSRGIGRAIAHALARAGADVTILGRSQASLDEAVAAGDAARGIAADVADAPALRQALECALNDGPIDILVNNAGTAASGPFLKDDGAALAAMLAQHVTGPAEAIRMLLPGMVADKRGRILNIASTAALKGYAFMTAYAAGKHAMLGLTRALALETARTGVTVNAICPGFTETDMVLSGMANRAAKVGRHAGDLMAEFVDAKPMGRLVQPEEIAAAVLWLVSDAAAAVTGQAIVIDGGETIA</sequence>
<dbReference type="EMBL" id="BMES01000002">
    <property type="protein sequence ID" value="GGH22737.1"/>
    <property type="molecule type" value="Genomic_DNA"/>
</dbReference>
<evidence type="ECO:0000259" key="2">
    <source>
        <dbReference type="SMART" id="SM00822"/>
    </source>
</evidence>
<dbReference type="InterPro" id="IPR020904">
    <property type="entry name" value="Sc_DH/Rdtase_CS"/>
</dbReference>
<evidence type="ECO:0000256" key="1">
    <source>
        <dbReference type="ARBA" id="ARBA00006484"/>
    </source>
</evidence>
<keyword evidence="4" id="KW-1185">Reference proteome</keyword>
<dbReference type="AlphaFoldDB" id="A0A917MKA7"/>
<dbReference type="PANTHER" id="PTHR42879">
    <property type="entry name" value="3-OXOACYL-(ACYL-CARRIER-PROTEIN) REDUCTASE"/>
    <property type="match status" value="1"/>
</dbReference>
<dbReference type="Gene3D" id="3.40.50.720">
    <property type="entry name" value="NAD(P)-binding Rossmann-like Domain"/>
    <property type="match status" value="1"/>
</dbReference>
<dbReference type="Proteomes" id="UP000603912">
    <property type="component" value="Unassembled WGS sequence"/>
</dbReference>
<proteinExistence type="inferred from homology"/>
<comment type="similarity">
    <text evidence="1">Belongs to the short-chain dehydrogenases/reductases (SDR) family.</text>
</comment>
<evidence type="ECO:0000313" key="3">
    <source>
        <dbReference type="EMBL" id="GGH22737.1"/>
    </source>
</evidence>
<evidence type="ECO:0000313" key="4">
    <source>
        <dbReference type="Proteomes" id="UP000603912"/>
    </source>
</evidence>
<dbReference type="CDD" id="cd05233">
    <property type="entry name" value="SDR_c"/>
    <property type="match status" value="1"/>
</dbReference>
<reference evidence="3" key="1">
    <citation type="journal article" date="2014" name="Int. J. Syst. Evol. Microbiol.">
        <title>Complete genome sequence of Corynebacterium casei LMG S-19264T (=DSM 44701T), isolated from a smear-ripened cheese.</title>
        <authorList>
            <consortium name="US DOE Joint Genome Institute (JGI-PGF)"/>
            <person name="Walter F."/>
            <person name="Albersmeier A."/>
            <person name="Kalinowski J."/>
            <person name="Ruckert C."/>
        </authorList>
    </citation>
    <scope>NUCLEOTIDE SEQUENCE</scope>
    <source>
        <strain evidence="3">CGMCC 1.12214</strain>
    </source>
</reference>
<dbReference type="InterPro" id="IPR036291">
    <property type="entry name" value="NAD(P)-bd_dom_sf"/>
</dbReference>
<dbReference type="PANTHER" id="PTHR42879:SF2">
    <property type="entry name" value="3-OXOACYL-[ACYL-CARRIER-PROTEIN] REDUCTASE FABG"/>
    <property type="match status" value="1"/>
</dbReference>